<evidence type="ECO:0000313" key="3">
    <source>
        <dbReference type="Proteomes" id="UP000487268"/>
    </source>
</evidence>
<dbReference type="Proteomes" id="UP000487268">
    <property type="component" value="Unassembled WGS sequence"/>
</dbReference>
<evidence type="ECO:0000313" key="2">
    <source>
        <dbReference type="EMBL" id="MQY07328.1"/>
    </source>
</evidence>
<name>A0A7K0C1J0_9ACTN</name>
<dbReference type="AlphaFoldDB" id="A0A7K0C1J0"/>
<keyword evidence="3" id="KW-1185">Reference proteome</keyword>
<comment type="caution">
    <text evidence="2">The sequence shown here is derived from an EMBL/GenBank/DDBJ whole genome shotgun (WGS) entry which is preliminary data.</text>
</comment>
<feature type="signal peptide" evidence="1">
    <location>
        <begin position="1"/>
        <end position="42"/>
    </location>
</feature>
<evidence type="ECO:0000256" key="1">
    <source>
        <dbReference type="SAM" id="SignalP"/>
    </source>
</evidence>
<keyword evidence="1" id="KW-0732">Signal</keyword>
<dbReference type="RefSeq" id="WP_153537057.1">
    <property type="nucleotide sequence ID" value="NZ_WEGH01000003.1"/>
</dbReference>
<sequence length="225" mass="22443">MPSPSLPSGTTSPRRFLARRALPAAVAAAVAPMALAAPAAHAATSTWHVTTTADARFNAAATDVTLRTATGATLFTCARTSQYGTVPSLTSTAASPVVVQTSAVTGECTDSSGVRSVVIGGTSAYGTIGYTATGYNATTGTTTLTAANTSGIPITVVFSTPDCQIVLTKLAATYTNSTHTLKLTRGTAGSVTAGCFGGTVKVGDALTLTGGFKLDQAVTITRTTA</sequence>
<protein>
    <recommendedName>
        <fullName evidence="4">Tat pathway signal sequence domain protein</fullName>
    </recommendedName>
</protein>
<proteinExistence type="predicted"/>
<accession>A0A7K0C1J0</accession>
<feature type="chain" id="PRO_5029576865" description="Tat pathway signal sequence domain protein" evidence="1">
    <location>
        <begin position="43"/>
        <end position="225"/>
    </location>
</feature>
<dbReference type="EMBL" id="WEGH01000003">
    <property type="protein sequence ID" value="MQY07328.1"/>
    <property type="molecule type" value="Genomic_DNA"/>
</dbReference>
<reference evidence="2 3" key="1">
    <citation type="submission" date="2019-10" db="EMBL/GenBank/DDBJ databases">
        <title>Actinomadura rubteroloni sp. nov. and Actinomadura macrotermitis sp. nov., isolated from the gut of fungus growing-termite Macrotermes natalensis.</title>
        <authorList>
            <person name="Benndorf R."/>
            <person name="Martin K."/>
            <person name="Kuefner M."/>
            <person name="De Beer W."/>
            <person name="Kaster A.-K."/>
            <person name="Vollmers J."/>
            <person name="Poulsen M."/>
            <person name="Beemelmanns C."/>
        </authorList>
    </citation>
    <scope>NUCLEOTIDE SEQUENCE [LARGE SCALE GENOMIC DNA]</scope>
    <source>
        <strain evidence="2 3">RB68</strain>
    </source>
</reference>
<organism evidence="2 3">
    <name type="scientific">Actinomadura macrotermitis</name>
    <dbReference type="NCBI Taxonomy" id="2585200"/>
    <lineage>
        <taxon>Bacteria</taxon>
        <taxon>Bacillati</taxon>
        <taxon>Actinomycetota</taxon>
        <taxon>Actinomycetes</taxon>
        <taxon>Streptosporangiales</taxon>
        <taxon>Thermomonosporaceae</taxon>
        <taxon>Actinomadura</taxon>
    </lineage>
</organism>
<dbReference type="InterPro" id="IPR006311">
    <property type="entry name" value="TAT_signal"/>
</dbReference>
<gene>
    <name evidence="2" type="ORF">ACRB68_54280</name>
</gene>
<evidence type="ECO:0008006" key="4">
    <source>
        <dbReference type="Google" id="ProtNLM"/>
    </source>
</evidence>
<dbReference type="PROSITE" id="PS51318">
    <property type="entry name" value="TAT"/>
    <property type="match status" value="1"/>
</dbReference>
<dbReference type="OrthoDB" id="9851376at2"/>